<dbReference type="PROSITE" id="PS50222">
    <property type="entry name" value="EF_HAND_2"/>
    <property type="match status" value="2"/>
</dbReference>
<keyword evidence="4" id="KW-1185">Reference proteome</keyword>
<dbReference type="GO" id="GO:0005509">
    <property type="term" value="F:calcium ion binding"/>
    <property type="evidence" value="ECO:0007669"/>
    <property type="project" value="InterPro"/>
</dbReference>
<organism evidence="3 4">
    <name type="scientific">Pyxidicoccus fallax</name>
    <dbReference type="NCBI Taxonomy" id="394095"/>
    <lineage>
        <taxon>Bacteria</taxon>
        <taxon>Pseudomonadati</taxon>
        <taxon>Myxococcota</taxon>
        <taxon>Myxococcia</taxon>
        <taxon>Myxococcales</taxon>
        <taxon>Cystobacterineae</taxon>
        <taxon>Myxococcaceae</taxon>
        <taxon>Pyxidicoccus</taxon>
    </lineage>
</organism>
<dbReference type="SMART" id="SM00054">
    <property type="entry name" value="EFh"/>
    <property type="match status" value="2"/>
</dbReference>
<accession>A0A848LGY5</accession>
<dbReference type="CDD" id="cd00051">
    <property type="entry name" value="EFh"/>
    <property type="match status" value="1"/>
</dbReference>
<dbReference type="Proteomes" id="UP000518300">
    <property type="component" value="Unassembled WGS sequence"/>
</dbReference>
<evidence type="ECO:0000313" key="3">
    <source>
        <dbReference type="EMBL" id="NMO15448.1"/>
    </source>
</evidence>
<name>A0A848LGY5_9BACT</name>
<feature type="compositionally biased region" description="Basic residues" evidence="1">
    <location>
        <begin position="75"/>
        <end position="86"/>
    </location>
</feature>
<comment type="caution">
    <text evidence="3">The sequence shown here is derived from an EMBL/GenBank/DDBJ whole genome shotgun (WGS) entry which is preliminary data.</text>
</comment>
<dbReference type="PROSITE" id="PS00018">
    <property type="entry name" value="EF_HAND_1"/>
    <property type="match status" value="2"/>
</dbReference>
<dbReference type="InterPro" id="IPR018247">
    <property type="entry name" value="EF_Hand_1_Ca_BS"/>
</dbReference>
<feature type="compositionally biased region" description="Basic residues" evidence="1">
    <location>
        <begin position="1"/>
        <end position="50"/>
    </location>
</feature>
<sequence>MATKSRKSSAVKKSSRRTPATKKAATRKPAAKKTATRKAPAKKAAVKKAGARPTSARKAATKKSAVKRAGPAKKAGARKPAKRAVRRPTGARPRTEAPTPTAPAAPEVGPRPATGSPFVEQVETSSAGIQPLAPEHAAVDELTSSGNELLDIFQRYDRNRTGSIERAEFARLLEALGQNVTDEELEIALDTVDTDRTGKISWREFKAWWTSR</sequence>
<protein>
    <submittedName>
        <fullName evidence="3">EF-hand domain-containing protein</fullName>
    </submittedName>
</protein>
<feature type="region of interest" description="Disordered" evidence="1">
    <location>
        <begin position="1"/>
        <end position="126"/>
    </location>
</feature>
<evidence type="ECO:0000313" key="4">
    <source>
        <dbReference type="Proteomes" id="UP000518300"/>
    </source>
</evidence>
<dbReference type="EMBL" id="JABBJJ010000039">
    <property type="protein sequence ID" value="NMO15448.1"/>
    <property type="molecule type" value="Genomic_DNA"/>
</dbReference>
<feature type="compositionally biased region" description="Low complexity" evidence="1">
    <location>
        <begin position="87"/>
        <end position="110"/>
    </location>
</feature>
<proteinExistence type="predicted"/>
<dbReference type="SUPFAM" id="SSF47473">
    <property type="entry name" value="EF-hand"/>
    <property type="match status" value="1"/>
</dbReference>
<dbReference type="Pfam" id="PF13499">
    <property type="entry name" value="EF-hand_7"/>
    <property type="match status" value="1"/>
</dbReference>
<evidence type="ECO:0000256" key="1">
    <source>
        <dbReference type="SAM" id="MobiDB-lite"/>
    </source>
</evidence>
<dbReference type="AlphaFoldDB" id="A0A848LGY5"/>
<dbReference type="InterPro" id="IPR002048">
    <property type="entry name" value="EF_hand_dom"/>
</dbReference>
<evidence type="ECO:0000259" key="2">
    <source>
        <dbReference type="PROSITE" id="PS50222"/>
    </source>
</evidence>
<reference evidence="3 4" key="1">
    <citation type="submission" date="2020-04" db="EMBL/GenBank/DDBJ databases">
        <title>Draft genome of Pyxidicoccus fallax type strain.</title>
        <authorList>
            <person name="Whitworth D.E."/>
        </authorList>
    </citation>
    <scope>NUCLEOTIDE SEQUENCE [LARGE SCALE GENOMIC DNA]</scope>
    <source>
        <strain evidence="3 4">DSM 14698</strain>
    </source>
</reference>
<feature type="domain" description="EF-hand" evidence="2">
    <location>
        <begin position="180"/>
        <end position="212"/>
    </location>
</feature>
<gene>
    <name evidence="3" type="ORF">HG543_11370</name>
</gene>
<feature type="domain" description="EF-hand" evidence="2">
    <location>
        <begin position="144"/>
        <end position="179"/>
    </location>
</feature>
<dbReference type="Gene3D" id="1.10.238.10">
    <property type="entry name" value="EF-hand"/>
    <property type="match status" value="1"/>
</dbReference>
<dbReference type="InterPro" id="IPR011992">
    <property type="entry name" value="EF-hand-dom_pair"/>
</dbReference>